<dbReference type="InterPro" id="IPR022907">
    <property type="entry name" value="VapC_family"/>
</dbReference>
<dbReference type="GO" id="GO:0004540">
    <property type="term" value="F:RNA nuclease activity"/>
    <property type="evidence" value="ECO:0007669"/>
    <property type="project" value="InterPro"/>
</dbReference>
<comment type="function">
    <text evidence="8">Toxic component of a toxin-antitoxin (TA) system. An RNase.</text>
</comment>
<evidence type="ECO:0000256" key="6">
    <source>
        <dbReference type="ARBA" id="ARBA00022842"/>
    </source>
</evidence>
<evidence type="ECO:0000256" key="1">
    <source>
        <dbReference type="ARBA" id="ARBA00001946"/>
    </source>
</evidence>
<dbReference type="AlphaFoldDB" id="A0A318KXK2"/>
<keyword evidence="5 8" id="KW-0378">Hydrolase</keyword>
<dbReference type="EC" id="3.1.-.-" evidence="8"/>
<evidence type="ECO:0000256" key="4">
    <source>
        <dbReference type="ARBA" id="ARBA00022723"/>
    </source>
</evidence>
<dbReference type="InterPro" id="IPR002716">
    <property type="entry name" value="PIN_dom"/>
</dbReference>
<comment type="similarity">
    <text evidence="7 8">Belongs to the PINc/VapC protein family.</text>
</comment>
<evidence type="ECO:0000313" key="10">
    <source>
        <dbReference type="EMBL" id="PXX70654.1"/>
    </source>
</evidence>
<evidence type="ECO:0000256" key="7">
    <source>
        <dbReference type="ARBA" id="ARBA00038093"/>
    </source>
</evidence>
<protein>
    <recommendedName>
        <fullName evidence="8">Ribonuclease VapC</fullName>
        <shortName evidence="8">RNase VapC</shortName>
        <ecNumber evidence="8">3.1.-.-</ecNumber>
    </recommendedName>
    <alternativeName>
        <fullName evidence="8">Toxin VapC</fullName>
    </alternativeName>
</protein>
<comment type="caution">
    <text evidence="10">The sequence shown here is derived from an EMBL/GenBank/DDBJ whole genome shotgun (WGS) entry which is preliminary data.</text>
</comment>
<keyword evidence="8" id="KW-0800">Toxin</keyword>
<keyword evidence="4 8" id="KW-0479">Metal-binding</keyword>
<dbReference type="PANTHER" id="PTHR33653">
    <property type="entry name" value="RIBONUCLEASE VAPC2"/>
    <property type="match status" value="1"/>
</dbReference>
<reference evidence="10 11" key="1">
    <citation type="submission" date="2018-05" db="EMBL/GenBank/DDBJ databases">
        <title>Genomic Encyclopedia of Type Strains, Phase IV (KMG-IV): sequencing the most valuable type-strain genomes for metagenomic binning, comparative biology and taxonomic classification.</title>
        <authorList>
            <person name="Goeker M."/>
        </authorList>
    </citation>
    <scope>NUCLEOTIDE SEQUENCE [LARGE SCALE GENOMIC DNA]</scope>
    <source>
        <strain evidence="10 11">DSM 44704</strain>
    </source>
</reference>
<dbReference type="SUPFAM" id="SSF88723">
    <property type="entry name" value="PIN domain-like"/>
    <property type="match status" value="1"/>
</dbReference>
<accession>A0A318KXK2</accession>
<dbReference type="RefSeq" id="WP_040734795.1">
    <property type="nucleotide sequence ID" value="NZ_QJKF01000001.1"/>
</dbReference>
<dbReference type="Pfam" id="PF01850">
    <property type="entry name" value="PIN"/>
    <property type="match status" value="1"/>
</dbReference>
<keyword evidence="2 8" id="KW-1277">Toxin-antitoxin system</keyword>
<feature type="binding site" evidence="8">
    <location>
        <position position="101"/>
    </location>
    <ligand>
        <name>Mg(2+)</name>
        <dbReference type="ChEBI" id="CHEBI:18420"/>
    </ligand>
</feature>
<dbReference type="Proteomes" id="UP000247569">
    <property type="component" value="Unassembled WGS sequence"/>
</dbReference>
<dbReference type="InterPro" id="IPR029060">
    <property type="entry name" value="PIN-like_dom_sf"/>
</dbReference>
<keyword evidence="6 8" id="KW-0460">Magnesium</keyword>
<comment type="cofactor">
    <cofactor evidence="1 8">
        <name>Mg(2+)</name>
        <dbReference type="ChEBI" id="CHEBI:18420"/>
    </cofactor>
</comment>
<evidence type="ECO:0000256" key="8">
    <source>
        <dbReference type="HAMAP-Rule" id="MF_00265"/>
    </source>
</evidence>
<keyword evidence="3 8" id="KW-0540">Nuclease</keyword>
<gene>
    <name evidence="8" type="primary">vapC</name>
    <name evidence="10" type="ORF">DFR70_10173</name>
</gene>
<keyword evidence="11" id="KW-1185">Reference proteome</keyword>
<evidence type="ECO:0000313" key="11">
    <source>
        <dbReference type="Proteomes" id="UP000247569"/>
    </source>
</evidence>
<feature type="binding site" evidence="8">
    <location>
        <position position="6"/>
    </location>
    <ligand>
        <name>Mg(2+)</name>
        <dbReference type="ChEBI" id="CHEBI:18420"/>
    </ligand>
</feature>
<dbReference type="GO" id="GO:0000287">
    <property type="term" value="F:magnesium ion binding"/>
    <property type="evidence" value="ECO:0007669"/>
    <property type="project" value="UniProtKB-UniRule"/>
</dbReference>
<dbReference type="GO" id="GO:0016787">
    <property type="term" value="F:hydrolase activity"/>
    <property type="evidence" value="ECO:0007669"/>
    <property type="project" value="UniProtKB-KW"/>
</dbReference>
<dbReference type="HAMAP" id="MF_00265">
    <property type="entry name" value="VapC_Nob1"/>
    <property type="match status" value="1"/>
</dbReference>
<proteinExistence type="inferred from homology"/>
<dbReference type="InterPro" id="IPR050556">
    <property type="entry name" value="Type_II_TA_system_RNase"/>
</dbReference>
<sequence length="135" mass="14923">MSYLLDTNVLSEVMRPKPAAAVVEWFDRARRADQWLSVITLGELRRGVALLRHRGAMARADTFEQAIGDIEARHGDRILPVTTEIARRWARISVHSIDMADGLIAATALAHGLAVVTRNVKHFEETGAVVINPFG</sequence>
<dbReference type="EMBL" id="QJKF01000001">
    <property type="protein sequence ID" value="PXX70654.1"/>
    <property type="molecule type" value="Genomic_DNA"/>
</dbReference>
<evidence type="ECO:0000259" key="9">
    <source>
        <dbReference type="Pfam" id="PF01850"/>
    </source>
</evidence>
<evidence type="ECO:0000256" key="5">
    <source>
        <dbReference type="ARBA" id="ARBA00022801"/>
    </source>
</evidence>
<dbReference type="CDD" id="cd18746">
    <property type="entry name" value="PIN_VapC4-5_FitB-like"/>
    <property type="match status" value="1"/>
</dbReference>
<feature type="domain" description="PIN" evidence="9">
    <location>
        <begin position="3"/>
        <end position="126"/>
    </location>
</feature>
<dbReference type="GO" id="GO:0090729">
    <property type="term" value="F:toxin activity"/>
    <property type="evidence" value="ECO:0007669"/>
    <property type="project" value="UniProtKB-KW"/>
</dbReference>
<dbReference type="Gene3D" id="3.40.50.1010">
    <property type="entry name" value="5'-nuclease"/>
    <property type="match status" value="1"/>
</dbReference>
<organism evidence="10 11">
    <name type="scientific">Nocardia tenerifensis</name>
    <dbReference type="NCBI Taxonomy" id="228006"/>
    <lineage>
        <taxon>Bacteria</taxon>
        <taxon>Bacillati</taxon>
        <taxon>Actinomycetota</taxon>
        <taxon>Actinomycetes</taxon>
        <taxon>Mycobacteriales</taxon>
        <taxon>Nocardiaceae</taxon>
        <taxon>Nocardia</taxon>
    </lineage>
</organism>
<name>A0A318KXK2_9NOCA</name>
<evidence type="ECO:0000256" key="3">
    <source>
        <dbReference type="ARBA" id="ARBA00022722"/>
    </source>
</evidence>
<dbReference type="PANTHER" id="PTHR33653:SF1">
    <property type="entry name" value="RIBONUCLEASE VAPC2"/>
    <property type="match status" value="1"/>
</dbReference>
<evidence type="ECO:0000256" key="2">
    <source>
        <dbReference type="ARBA" id="ARBA00022649"/>
    </source>
</evidence>